<dbReference type="AlphaFoldDB" id="A0AAD8DL55"/>
<evidence type="ECO:0000313" key="3">
    <source>
        <dbReference type="Proteomes" id="UP001231518"/>
    </source>
</evidence>
<name>A0AAD8DL55_MYTSE</name>
<dbReference type="Proteomes" id="UP001231518">
    <property type="component" value="Chromosome 26"/>
</dbReference>
<feature type="compositionally biased region" description="Basic and acidic residues" evidence="1">
    <location>
        <begin position="126"/>
        <end position="135"/>
    </location>
</feature>
<evidence type="ECO:0008006" key="4">
    <source>
        <dbReference type="Google" id="ProtNLM"/>
    </source>
</evidence>
<evidence type="ECO:0000313" key="2">
    <source>
        <dbReference type="EMBL" id="KAJ8705904.1"/>
    </source>
</evidence>
<keyword evidence="3" id="KW-1185">Reference proteome</keyword>
<comment type="caution">
    <text evidence="2">The sequence shown here is derived from an EMBL/GenBank/DDBJ whole genome shotgun (WGS) entry which is preliminary data.</text>
</comment>
<feature type="region of interest" description="Disordered" evidence="1">
    <location>
        <begin position="122"/>
        <end position="171"/>
    </location>
</feature>
<reference evidence="2" key="1">
    <citation type="submission" date="2023-03" db="EMBL/GenBank/DDBJ databases">
        <title>Chromosome-level genomes of two armyworms, Mythimna separata and Mythimna loreyi, provide insights into the biosynthesis and reception of sex pheromones.</title>
        <authorList>
            <person name="Zhao H."/>
        </authorList>
    </citation>
    <scope>NUCLEOTIDE SEQUENCE</scope>
    <source>
        <strain evidence="2">BeijingLab</strain>
        <tissue evidence="2">Pupa</tissue>
    </source>
</reference>
<sequence length="279" mass="31701">MERNGDLSKPTVGPQGRLTGIQRWALLTDILNADSTGDKKSVLKWRKVWSDLKNNTKKKQARIQKDATTDGDAAGRLQLTDLEKRVLKIVGIRAGTVTPEFVEVEAAQEDIQPILIKASSAQGDSEVLKDTENTHATRSQAGTSTSVQPAQQSEDEEDEVESPPPMPRRGLRVRNFEDMTPIAEAPQTSTTLPANPRRRRRLRVAMPSFLRRTRPLTQSGLARQPASSDNEWRVFQRKCERERLRLRERELNQQDRWLDLFGQFISLGNRVVDLFENEH</sequence>
<accession>A0AAD8DL55</accession>
<organism evidence="2 3">
    <name type="scientific">Mythimna separata</name>
    <name type="common">Oriental armyworm</name>
    <name type="synonym">Pseudaletia separata</name>
    <dbReference type="NCBI Taxonomy" id="271217"/>
    <lineage>
        <taxon>Eukaryota</taxon>
        <taxon>Metazoa</taxon>
        <taxon>Ecdysozoa</taxon>
        <taxon>Arthropoda</taxon>
        <taxon>Hexapoda</taxon>
        <taxon>Insecta</taxon>
        <taxon>Pterygota</taxon>
        <taxon>Neoptera</taxon>
        <taxon>Endopterygota</taxon>
        <taxon>Lepidoptera</taxon>
        <taxon>Glossata</taxon>
        <taxon>Ditrysia</taxon>
        <taxon>Noctuoidea</taxon>
        <taxon>Noctuidae</taxon>
        <taxon>Noctuinae</taxon>
        <taxon>Hadenini</taxon>
        <taxon>Mythimna</taxon>
    </lineage>
</organism>
<protein>
    <recommendedName>
        <fullName evidence="4">Regulatory protein zeste</fullName>
    </recommendedName>
</protein>
<proteinExistence type="predicted"/>
<gene>
    <name evidence="2" type="ORF">PYW07_010681</name>
</gene>
<dbReference type="EMBL" id="JARGEI010000029">
    <property type="protein sequence ID" value="KAJ8705904.1"/>
    <property type="molecule type" value="Genomic_DNA"/>
</dbReference>
<evidence type="ECO:0000256" key="1">
    <source>
        <dbReference type="SAM" id="MobiDB-lite"/>
    </source>
</evidence>
<feature type="compositionally biased region" description="Polar residues" evidence="1">
    <location>
        <begin position="136"/>
        <end position="152"/>
    </location>
</feature>